<evidence type="ECO:0000313" key="3">
    <source>
        <dbReference type="Proteomes" id="UP000010475"/>
    </source>
</evidence>
<dbReference type="eggNOG" id="ENOG502Z89S">
    <property type="taxonomic scope" value="Bacteria"/>
</dbReference>
<dbReference type="KEGG" id="csg:Cylst_3971"/>
<evidence type="ECO:0000313" key="2">
    <source>
        <dbReference type="EMBL" id="AFZ26082.1"/>
    </source>
</evidence>
<feature type="domain" description="DUF4350" evidence="1">
    <location>
        <begin position="36"/>
        <end position="190"/>
    </location>
</feature>
<organism evidence="2 3">
    <name type="scientific">Cylindrospermum stagnale PCC 7417</name>
    <dbReference type="NCBI Taxonomy" id="56107"/>
    <lineage>
        <taxon>Bacteria</taxon>
        <taxon>Bacillati</taxon>
        <taxon>Cyanobacteriota</taxon>
        <taxon>Cyanophyceae</taxon>
        <taxon>Nostocales</taxon>
        <taxon>Nostocaceae</taxon>
        <taxon>Cylindrospermum</taxon>
    </lineage>
</organism>
<dbReference type="EMBL" id="CP003642">
    <property type="protein sequence ID" value="AFZ26082.1"/>
    <property type="molecule type" value="Genomic_DNA"/>
</dbReference>
<dbReference type="AlphaFoldDB" id="K9X329"/>
<dbReference type="InterPro" id="IPR025646">
    <property type="entry name" value="DUF4350"/>
</dbReference>
<dbReference type="RefSeq" id="WP_015209325.1">
    <property type="nucleotide sequence ID" value="NC_019757.1"/>
</dbReference>
<dbReference type="STRING" id="56107.Cylst_3971"/>
<protein>
    <recommendedName>
        <fullName evidence="1">DUF4350 domain-containing protein</fullName>
    </recommendedName>
</protein>
<dbReference type="PATRIC" id="fig|56107.3.peg.4359"/>
<keyword evidence="3" id="KW-1185">Reference proteome</keyword>
<dbReference type="Pfam" id="PF14258">
    <property type="entry name" value="DUF4350"/>
    <property type="match status" value="1"/>
</dbReference>
<evidence type="ECO:0000259" key="1">
    <source>
        <dbReference type="Pfam" id="PF14258"/>
    </source>
</evidence>
<dbReference type="HOGENOM" id="CLU_764693_0_0_3"/>
<reference evidence="2 3" key="1">
    <citation type="submission" date="2012-06" db="EMBL/GenBank/DDBJ databases">
        <title>Finished chromosome of genome of Cylindrospermum stagnale PCC 7417.</title>
        <authorList>
            <consortium name="US DOE Joint Genome Institute"/>
            <person name="Gugger M."/>
            <person name="Coursin T."/>
            <person name="Rippka R."/>
            <person name="Tandeau De Marsac N."/>
            <person name="Huntemann M."/>
            <person name="Wei C.-L."/>
            <person name="Han J."/>
            <person name="Detter J.C."/>
            <person name="Han C."/>
            <person name="Tapia R."/>
            <person name="Chen A."/>
            <person name="Kyrpides N."/>
            <person name="Mavromatis K."/>
            <person name="Markowitz V."/>
            <person name="Szeto E."/>
            <person name="Ivanova N."/>
            <person name="Pagani I."/>
            <person name="Pati A."/>
            <person name="Goodwin L."/>
            <person name="Nordberg H.P."/>
            <person name="Cantor M.N."/>
            <person name="Hua S.X."/>
            <person name="Woyke T."/>
            <person name="Kerfeld C.A."/>
        </authorList>
    </citation>
    <scope>NUCLEOTIDE SEQUENCE [LARGE SCALE GENOMIC DNA]</scope>
    <source>
        <strain evidence="2 3">PCC 7417</strain>
    </source>
</reference>
<gene>
    <name evidence="2" type="ORF">Cylst_3971</name>
</gene>
<proteinExistence type="predicted"/>
<accession>K9X329</accession>
<dbReference type="Proteomes" id="UP000010475">
    <property type="component" value="Chromosome"/>
</dbReference>
<dbReference type="OrthoDB" id="478871at2"/>
<name>K9X329_9NOST</name>
<sequence>MKRSNRLAWLGAIALAVIILLSLIAAPSSKNNSSSTYSTGPDGYGAWYAFMQQQGTSIQRWQKPLSDIQQQKSPATLLRINGNLNPPVLESKEREWVEKGNTLVILGVSQPVTAAEFSTKQTSSFGDIKIDTRRRHQKSKQQQLFLGDRFGAVVWEEKHKQGKVIFATTPYLAANAYQDYLSNFQYLSDLVTKKSNTVFVDEYIHGYKDADVREKEGEGNLFSYLAKTPLLPVLEQLGVLLLVLIWAQNRRFGKPVTLDTPVIDNSQAYIQALAGVLQKAESRDFVLEMLGKQEQLQLQKTLGLGQVLLEHQILLKVWEEKIGSSTAELDAVLKMQLRKQSMSERDLLSWLGKWQTLREIQNSK</sequence>